<dbReference type="Pfam" id="PF13276">
    <property type="entry name" value="HTH_21"/>
    <property type="match status" value="1"/>
</dbReference>
<dbReference type="PANTHER" id="PTHR46889">
    <property type="entry name" value="TRANSPOSASE INSF FOR INSERTION SEQUENCE IS3B-RELATED"/>
    <property type="match status" value="1"/>
</dbReference>
<dbReference type="Pfam" id="PF00665">
    <property type="entry name" value="rve"/>
    <property type="match status" value="1"/>
</dbReference>
<accession>A0ABQ1BPL5</accession>
<evidence type="ECO:0000313" key="5">
    <source>
        <dbReference type="Proteomes" id="UP000465306"/>
    </source>
</evidence>
<evidence type="ECO:0000259" key="3">
    <source>
        <dbReference type="PROSITE" id="PS50994"/>
    </source>
</evidence>
<dbReference type="InterPro" id="IPR050900">
    <property type="entry name" value="Transposase_IS3/IS150/IS904"/>
</dbReference>
<dbReference type="InterPro" id="IPR036397">
    <property type="entry name" value="RNaseH_sf"/>
</dbReference>
<dbReference type="Pfam" id="PF13333">
    <property type="entry name" value="rve_2"/>
    <property type="match status" value="1"/>
</dbReference>
<dbReference type="NCBIfam" id="NF033516">
    <property type="entry name" value="transpos_IS3"/>
    <property type="match status" value="1"/>
</dbReference>
<evidence type="ECO:0000256" key="2">
    <source>
        <dbReference type="SAM" id="MobiDB-lite"/>
    </source>
</evidence>
<protein>
    <submittedName>
        <fullName evidence="4">Transposase</fullName>
    </submittedName>
</protein>
<feature type="region of interest" description="Disordered" evidence="2">
    <location>
        <begin position="1"/>
        <end position="34"/>
    </location>
</feature>
<evidence type="ECO:0000313" key="4">
    <source>
        <dbReference type="EMBL" id="GFG65606.1"/>
    </source>
</evidence>
<dbReference type="PANTHER" id="PTHR46889:SF4">
    <property type="entry name" value="TRANSPOSASE INSO FOR INSERTION SEQUENCE ELEMENT IS911B-RELATED"/>
    <property type="match status" value="1"/>
</dbReference>
<evidence type="ECO:0000256" key="1">
    <source>
        <dbReference type="ARBA" id="ARBA00002286"/>
    </source>
</evidence>
<dbReference type="Proteomes" id="UP000465306">
    <property type="component" value="Unassembled WGS sequence"/>
</dbReference>
<comment type="function">
    <text evidence="1">Involved in the transposition of the insertion sequence.</text>
</comment>
<dbReference type="EMBL" id="BLKU01000005">
    <property type="protein sequence ID" value="GFG65606.1"/>
    <property type="molecule type" value="Genomic_DNA"/>
</dbReference>
<dbReference type="InterPro" id="IPR001584">
    <property type="entry name" value="Integrase_cat-core"/>
</dbReference>
<dbReference type="InterPro" id="IPR025948">
    <property type="entry name" value="HTH-like_dom"/>
</dbReference>
<comment type="caution">
    <text evidence="4">The sequence shown here is derived from an EMBL/GenBank/DDBJ whole genome shotgun (WGS) entry which is preliminary data.</text>
</comment>
<keyword evidence="5" id="KW-1185">Reference proteome</keyword>
<proteinExistence type="predicted"/>
<gene>
    <name evidence="4" type="ORF">MKUB_30960</name>
</gene>
<sequence>MSALNCAAAPRKAGSGDGSGDPQTGQRLLRPGQHPPKIGFRLVQELAAQGFPVALTCRILQVSTSGYYEWRTRPACDRDRHDAELANTITAIHTASRQTYGVRRIQAELRHGHGIEVSHKRVWRCMKLVGVQGVHRRRWRREPPAAASWPDLVQRQFRAEGPDRLWVTDITQHRTCEGWIYAAVVLDVYSRRVVGWSIADHLRTELVADALDMARLRRKPVGTVVHSDRGTQYTSWLFGHRLREAGLLGSMGRVASAFDNAMIESFFGSMQIELLDRRTWNTRAELATAIFEYIEAFYNPVRRHSALDYRSPIDYERHHTTTNTAA</sequence>
<dbReference type="Gene3D" id="3.30.420.10">
    <property type="entry name" value="Ribonuclease H-like superfamily/Ribonuclease H"/>
    <property type="match status" value="1"/>
</dbReference>
<dbReference type="PROSITE" id="PS50994">
    <property type="entry name" value="INTEGRASE"/>
    <property type="match status" value="1"/>
</dbReference>
<dbReference type="SUPFAM" id="SSF53098">
    <property type="entry name" value="Ribonuclease H-like"/>
    <property type="match status" value="1"/>
</dbReference>
<dbReference type="InterPro" id="IPR048020">
    <property type="entry name" value="Transpos_IS3"/>
</dbReference>
<reference evidence="4 5" key="1">
    <citation type="journal article" date="2019" name="Emerg. Microbes Infect.">
        <title>Comprehensive subspecies identification of 175 nontuberculous mycobacteria species based on 7547 genomic profiles.</title>
        <authorList>
            <person name="Matsumoto Y."/>
            <person name="Kinjo T."/>
            <person name="Motooka D."/>
            <person name="Nabeya D."/>
            <person name="Jung N."/>
            <person name="Uechi K."/>
            <person name="Horii T."/>
            <person name="Iida T."/>
            <person name="Fujita J."/>
            <person name="Nakamura S."/>
        </authorList>
    </citation>
    <scope>NUCLEOTIDE SEQUENCE [LARGE SCALE GENOMIC DNA]</scope>
    <source>
        <strain evidence="4 5">JCM 13573</strain>
    </source>
</reference>
<name>A0ABQ1BPL5_9MYCO</name>
<dbReference type="InterPro" id="IPR012337">
    <property type="entry name" value="RNaseH-like_sf"/>
</dbReference>
<organism evidence="4 5">
    <name type="scientific">Mycobacterium kubicae</name>
    <dbReference type="NCBI Taxonomy" id="120959"/>
    <lineage>
        <taxon>Bacteria</taxon>
        <taxon>Bacillati</taxon>
        <taxon>Actinomycetota</taxon>
        <taxon>Actinomycetes</taxon>
        <taxon>Mycobacteriales</taxon>
        <taxon>Mycobacteriaceae</taxon>
        <taxon>Mycobacterium</taxon>
        <taxon>Mycobacterium simiae complex</taxon>
    </lineage>
</organism>
<feature type="domain" description="Integrase catalytic" evidence="3">
    <location>
        <begin position="158"/>
        <end position="320"/>
    </location>
</feature>